<dbReference type="EMBL" id="CP017015">
    <property type="protein sequence ID" value="AOG60133.1"/>
    <property type="molecule type" value="Genomic_DNA"/>
</dbReference>
<evidence type="ECO:0000313" key="3">
    <source>
        <dbReference type="Proteomes" id="UP000094378"/>
    </source>
</evidence>
<protein>
    <recommendedName>
        <fullName evidence="1">J domain-containing protein</fullName>
    </recommendedName>
</protein>
<dbReference type="InterPro" id="IPR036869">
    <property type="entry name" value="J_dom_sf"/>
</dbReference>
<name>A0A1B3SJM0_9MOLU</name>
<dbReference type="RefSeq" id="WP_069115909.1">
    <property type="nucleotide sequence ID" value="NZ_CP017015.1"/>
</dbReference>
<proteinExistence type="predicted"/>
<evidence type="ECO:0000259" key="1">
    <source>
        <dbReference type="PROSITE" id="PS50076"/>
    </source>
</evidence>
<reference evidence="2 3" key="1">
    <citation type="submission" date="2016-08" db="EMBL/GenBank/DDBJ databases">
        <title>Complete genome sequence of Spiroplasma helicoides TABS-2 (DSM 22551).</title>
        <authorList>
            <person name="Shen W.-Y."/>
            <person name="Lo W.-S."/>
            <person name="Lai Y.-C."/>
            <person name="Kuo C.-H."/>
        </authorList>
    </citation>
    <scope>NUCLEOTIDE SEQUENCE [LARGE SCALE GENOMIC DNA]</scope>
    <source>
        <strain evidence="2 3">TABS-2</strain>
    </source>
</reference>
<evidence type="ECO:0000313" key="2">
    <source>
        <dbReference type="EMBL" id="AOG60133.1"/>
    </source>
</evidence>
<dbReference type="Gene3D" id="1.10.287.110">
    <property type="entry name" value="DnaJ domain"/>
    <property type="match status" value="1"/>
</dbReference>
<dbReference type="AlphaFoldDB" id="A0A1B3SJM0"/>
<dbReference type="PROSITE" id="PS50076">
    <property type="entry name" value="DNAJ_2"/>
    <property type="match status" value="1"/>
</dbReference>
<dbReference type="PRINTS" id="PR00625">
    <property type="entry name" value="JDOMAIN"/>
</dbReference>
<accession>A0A1B3SJM0</accession>
<dbReference type="Pfam" id="PF00226">
    <property type="entry name" value="DnaJ"/>
    <property type="match status" value="1"/>
</dbReference>
<organism evidence="2 3">
    <name type="scientific">Spiroplasma helicoides</name>
    <dbReference type="NCBI Taxonomy" id="216938"/>
    <lineage>
        <taxon>Bacteria</taxon>
        <taxon>Bacillati</taxon>
        <taxon>Mycoplasmatota</taxon>
        <taxon>Mollicutes</taxon>
        <taxon>Entomoplasmatales</taxon>
        <taxon>Spiroplasmataceae</taxon>
        <taxon>Spiroplasma</taxon>
    </lineage>
</organism>
<dbReference type="Proteomes" id="UP000094378">
    <property type="component" value="Chromosome"/>
</dbReference>
<feature type="domain" description="J" evidence="1">
    <location>
        <begin position="274"/>
        <end position="333"/>
    </location>
</feature>
<dbReference type="KEGG" id="shj:SHELI_v1c01780"/>
<gene>
    <name evidence="2" type="ORF">SHELI_v1c01780</name>
</gene>
<keyword evidence="3" id="KW-1185">Reference proteome</keyword>
<sequence length="335" mass="40280">MGWKKEFKKFQKSNARKNSVFDYSEGESSIISWKAVFENVNFWTIENMNIIIEDYNLEIDDLIKYQRFPSRLSDGYIYEFKKFGIREDFDSYPCTSFFKYTYEYLSRRVGSYGATLIVTALTKYTYYTTFKFWKVFNFTFSSKDIDDYPLKRIFEVMQRVCVDALEGIIDKALMLMDDREIIPYKEHLLVEQIVDLGDEFTYHWSKMLDQVIDLTLEEYTYNYNHDRNYTSEQSYSSYNETLEFASNNSNYFEDNSEDFYEKTCTMVFNDEVNDAFNYFGITKMSSMDEFKKVYRKLAKQFHPDINSEPEAAYEMKKINVFKTIIEQYFDKYGLT</sequence>
<dbReference type="InterPro" id="IPR001623">
    <property type="entry name" value="DnaJ_domain"/>
</dbReference>
<dbReference type="STRING" id="216938.SHELI_v1c01780"/>
<dbReference type="SUPFAM" id="SSF46565">
    <property type="entry name" value="Chaperone J-domain"/>
    <property type="match status" value="1"/>
</dbReference>
<dbReference type="CDD" id="cd06257">
    <property type="entry name" value="DnaJ"/>
    <property type="match status" value="1"/>
</dbReference>
<dbReference type="SMART" id="SM00271">
    <property type="entry name" value="DnaJ"/>
    <property type="match status" value="1"/>
</dbReference>